<accession>A0A5N5QQC3</accession>
<sequence length="226" mass="21893">MPDWFNRIANDPRKSLLITPPSRDAVANLPPPIQKIAKAGAIGVGTGVAVFAAPPLLGFTGAGVAAGSVAAAIQSVVYGAAVPAGSAFAILQSIGATGTLVPAVVAAVGAAGAAGAAEGGGGGEGAGGENGNVNEDGENGDGAPGPDPGPGGAGGESETKEAEAQLQVEPKGNNIAESLPSYKELPLHISSPDDPEAPMEIGDNGTLNAGRGGDLVRLRPGNNNDR</sequence>
<feature type="compositionally biased region" description="Gly residues" evidence="6">
    <location>
        <begin position="117"/>
        <end position="130"/>
    </location>
</feature>
<evidence type="ECO:0000256" key="1">
    <source>
        <dbReference type="ARBA" id="ARBA00004141"/>
    </source>
</evidence>
<evidence type="ECO:0000256" key="4">
    <source>
        <dbReference type="ARBA" id="ARBA00022989"/>
    </source>
</evidence>
<keyword evidence="8" id="KW-1185">Reference proteome</keyword>
<feature type="region of interest" description="Disordered" evidence="6">
    <location>
        <begin position="116"/>
        <end position="226"/>
    </location>
</feature>
<dbReference type="InterPro" id="IPR009311">
    <property type="entry name" value="IFI6/IFI27-like"/>
</dbReference>
<organism evidence="7 8">
    <name type="scientific">Ceratobasidium theobromae</name>
    <dbReference type="NCBI Taxonomy" id="1582974"/>
    <lineage>
        <taxon>Eukaryota</taxon>
        <taxon>Fungi</taxon>
        <taxon>Dikarya</taxon>
        <taxon>Basidiomycota</taxon>
        <taxon>Agaricomycotina</taxon>
        <taxon>Agaricomycetes</taxon>
        <taxon>Cantharellales</taxon>
        <taxon>Ceratobasidiaceae</taxon>
        <taxon>Ceratobasidium</taxon>
    </lineage>
</organism>
<dbReference type="PANTHER" id="PTHR16932">
    <property type="entry name" value="INTERFERON ALPHA-INDUCIBLE PROTEIN 27"/>
    <property type="match status" value="1"/>
</dbReference>
<dbReference type="Pfam" id="PF06140">
    <property type="entry name" value="Ifi-6-16"/>
    <property type="match status" value="1"/>
</dbReference>
<dbReference type="OrthoDB" id="440424at2759"/>
<dbReference type="PANTHER" id="PTHR16932:SF18">
    <property type="entry name" value="INTERFERON, ALPHA-INDUCIBLE PROTEIN 27-LIKE 2"/>
    <property type="match status" value="1"/>
</dbReference>
<evidence type="ECO:0000313" key="7">
    <source>
        <dbReference type="EMBL" id="KAB5593751.1"/>
    </source>
</evidence>
<dbReference type="Gene3D" id="6.10.110.10">
    <property type="match status" value="1"/>
</dbReference>
<dbReference type="InterPro" id="IPR038213">
    <property type="entry name" value="IFI6/IFI27-like_sf"/>
</dbReference>
<dbReference type="AlphaFoldDB" id="A0A5N5QQC3"/>
<comment type="similarity">
    <text evidence="2">Belongs to the IFI6/IFI27 family.</text>
</comment>
<evidence type="ECO:0000256" key="6">
    <source>
        <dbReference type="SAM" id="MobiDB-lite"/>
    </source>
</evidence>
<evidence type="ECO:0000256" key="3">
    <source>
        <dbReference type="ARBA" id="ARBA00022692"/>
    </source>
</evidence>
<evidence type="ECO:0000313" key="8">
    <source>
        <dbReference type="Proteomes" id="UP000383932"/>
    </source>
</evidence>
<reference evidence="7 8" key="1">
    <citation type="journal article" date="2019" name="Fungal Biol. Biotechnol.">
        <title>Draft genome sequence of fastidious pathogen Ceratobasidium theobromae, which causes vascular-streak dieback in Theobroma cacao.</title>
        <authorList>
            <person name="Ali S.S."/>
            <person name="Asman A."/>
            <person name="Shao J."/>
            <person name="Firmansyah A.P."/>
            <person name="Susilo A.W."/>
            <person name="Rosmana A."/>
            <person name="McMahon P."/>
            <person name="Junaid M."/>
            <person name="Guest D."/>
            <person name="Kheng T.Y."/>
            <person name="Meinhardt L.W."/>
            <person name="Bailey B.A."/>
        </authorList>
    </citation>
    <scope>NUCLEOTIDE SEQUENCE [LARGE SCALE GENOMIC DNA]</scope>
    <source>
        <strain evidence="7 8">CT2</strain>
    </source>
</reference>
<keyword evidence="3" id="KW-0812">Transmembrane</keyword>
<evidence type="ECO:0000256" key="2">
    <source>
        <dbReference type="ARBA" id="ARBA00007262"/>
    </source>
</evidence>
<comment type="subcellular location">
    <subcellularLocation>
        <location evidence="1">Membrane</location>
        <topology evidence="1">Multi-pass membrane protein</topology>
    </subcellularLocation>
</comment>
<keyword evidence="5" id="KW-0472">Membrane</keyword>
<proteinExistence type="inferred from homology"/>
<dbReference type="Proteomes" id="UP000383932">
    <property type="component" value="Unassembled WGS sequence"/>
</dbReference>
<protein>
    <submittedName>
        <fullName evidence="7">Interferon-induced 6-16 family protein</fullName>
    </submittedName>
</protein>
<evidence type="ECO:0000256" key="5">
    <source>
        <dbReference type="ARBA" id="ARBA00023136"/>
    </source>
</evidence>
<keyword evidence="4" id="KW-1133">Transmembrane helix</keyword>
<gene>
    <name evidence="7" type="ORF">CTheo_2831</name>
</gene>
<comment type="caution">
    <text evidence="7">The sequence shown here is derived from an EMBL/GenBank/DDBJ whole genome shotgun (WGS) entry which is preliminary data.</text>
</comment>
<dbReference type="GO" id="GO:0016020">
    <property type="term" value="C:membrane"/>
    <property type="evidence" value="ECO:0007669"/>
    <property type="project" value="UniProtKB-SubCell"/>
</dbReference>
<dbReference type="EMBL" id="SSOP01000031">
    <property type="protein sequence ID" value="KAB5593751.1"/>
    <property type="molecule type" value="Genomic_DNA"/>
</dbReference>
<name>A0A5N5QQC3_9AGAM</name>